<keyword evidence="2" id="KW-0413">Isomerase</keyword>
<dbReference type="SUPFAM" id="SSF54427">
    <property type="entry name" value="NTF2-like"/>
    <property type="match status" value="1"/>
</dbReference>
<dbReference type="Pfam" id="PF12680">
    <property type="entry name" value="SnoaL_2"/>
    <property type="match status" value="1"/>
</dbReference>
<organism evidence="2 3">
    <name type="scientific">Actinomadura verrucosospora</name>
    <dbReference type="NCBI Taxonomy" id="46165"/>
    <lineage>
        <taxon>Bacteria</taxon>
        <taxon>Bacillati</taxon>
        <taxon>Actinomycetota</taxon>
        <taxon>Actinomycetes</taxon>
        <taxon>Streptosporangiales</taxon>
        <taxon>Thermomonosporaceae</taxon>
        <taxon>Actinomadura</taxon>
    </lineage>
</organism>
<dbReference type="EMBL" id="CP053892">
    <property type="protein sequence ID" value="QKG23511.1"/>
    <property type="molecule type" value="Genomic_DNA"/>
</dbReference>
<feature type="domain" description="SnoaL-like" evidence="1">
    <location>
        <begin position="14"/>
        <end position="130"/>
    </location>
</feature>
<accession>A0A7D3W0V8</accession>
<evidence type="ECO:0000313" key="2">
    <source>
        <dbReference type="EMBL" id="QKG23511.1"/>
    </source>
</evidence>
<dbReference type="GO" id="GO:0016853">
    <property type="term" value="F:isomerase activity"/>
    <property type="evidence" value="ECO:0007669"/>
    <property type="project" value="UniProtKB-KW"/>
</dbReference>
<dbReference type="InterPro" id="IPR032710">
    <property type="entry name" value="NTF2-like_dom_sf"/>
</dbReference>
<sequence length="145" mass="16088">MTAVTTSTETRIVVEELLRRIGAGDPAAIAAMYAEECDWKLDWPEAEHGRAETPWIRHRASRADAAAHYREIGENHVPEAVDTRVESILVDGADAVVLGEIRQTARSTGRAYRARFALHLTVEDGLVTRHHVYEDSLAVAQAFAR</sequence>
<evidence type="ECO:0000259" key="1">
    <source>
        <dbReference type="Pfam" id="PF12680"/>
    </source>
</evidence>
<dbReference type="RefSeq" id="WP_173097465.1">
    <property type="nucleotide sequence ID" value="NZ_CP053892.1"/>
</dbReference>
<evidence type="ECO:0000313" key="3">
    <source>
        <dbReference type="Proteomes" id="UP000501240"/>
    </source>
</evidence>
<dbReference type="Gene3D" id="3.10.450.50">
    <property type="match status" value="1"/>
</dbReference>
<gene>
    <name evidence="2" type="ORF">ACTIVE_5154</name>
</gene>
<proteinExistence type="predicted"/>
<dbReference type="InterPro" id="IPR037401">
    <property type="entry name" value="SnoaL-like"/>
</dbReference>
<name>A0A7D3W0V8_ACTVE</name>
<dbReference type="AlphaFoldDB" id="A0A7D3W0V8"/>
<dbReference type="Proteomes" id="UP000501240">
    <property type="component" value="Chromosome"/>
</dbReference>
<protein>
    <submittedName>
        <fullName evidence="2">Ketosteroid isomerase</fullName>
    </submittedName>
</protein>
<keyword evidence="3" id="KW-1185">Reference proteome</keyword>
<reference evidence="2 3" key="1">
    <citation type="submission" date="2020-05" db="EMBL/GenBank/DDBJ databases">
        <title>Actinomadura verrucosospora NRRL-B18236 (PFL_A860) Genome sequencing and assembly.</title>
        <authorList>
            <person name="Samborskyy M."/>
        </authorList>
    </citation>
    <scope>NUCLEOTIDE SEQUENCE [LARGE SCALE GENOMIC DNA]</scope>
    <source>
        <strain evidence="2 3">NRRL:B18236</strain>
    </source>
</reference>